<dbReference type="PROSITE" id="PS50837">
    <property type="entry name" value="NACHT"/>
    <property type="match status" value="1"/>
</dbReference>
<dbReference type="Pfam" id="PF00023">
    <property type="entry name" value="Ank"/>
    <property type="match status" value="2"/>
</dbReference>
<feature type="repeat" description="ANK" evidence="3">
    <location>
        <begin position="1547"/>
        <end position="1579"/>
    </location>
</feature>
<feature type="repeat" description="ANK" evidence="3">
    <location>
        <begin position="1236"/>
        <end position="1268"/>
    </location>
</feature>
<name>A0A9P8XT96_9PEZI</name>
<comment type="caution">
    <text evidence="6">The sequence shown here is derived from an EMBL/GenBank/DDBJ whole genome shotgun (WGS) entry which is preliminary data.</text>
</comment>
<dbReference type="Gene3D" id="1.25.40.20">
    <property type="entry name" value="Ankyrin repeat-containing domain"/>
    <property type="match status" value="7"/>
</dbReference>
<reference evidence="6" key="1">
    <citation type="journal article" date="2021" name="Nat. Commun.">
        <title>Genetic determinants of endophytism in the Arabidopsis root mycobiome.</title>
        <authorList>
            <person name="Mesny F."/>
            <person name="Miyauchi S."/>
            <person name="Thiergart T."/>
            <person name="Pickel B."/>
            <person name="Atanasova L."/>
            <person name="Karlsson M."/>
            <person name="Huettel B."/>
            <person name="Barry K.W."/>
            <person name="Haridas S."/>
            <person name="Chen C."/>
            <person name="Bauer D."/>
            <person name="Andreopoulos W."/>
            <person name="Pangilinan J."/>
            <person name="LaButti K."/>
            <person name="Riley R."/>
            <person name="Lipzen A."/>
            <person name="Clum A."/>
            <person name="Drula E."/>
            <person name="Henrissat B."/>
            <person name="Kohler A."/>
            <person name="Grigoriev I.V."/>
            <person name="Martin F.M."/>
            <person name="Hacquard S."/>
        </authorList>
    </citation>
    <scope>NUCLEOTIDE SEQUENCE</scope>
    <source>
        <strain evidence="6">MPI-CAGE-CH-0230</strain>
    </source>
</reference>
<gene>
    <name evidence="6" type="ORF">B0I36DRAFT_389075</name>
</gene>
<feature type="repeat" description="ANK" evidence="3">
    <location>
        <begin position="1375"/>
        <end position="1407"/>
    </location>
</feature>
<feature type="repeat" description="ANK" evidence="3">
    <location>
        <begin position="1064"/>
        <end position="1096"/>
    </location>
</feature>
<feature type="repeat" description="ANK" evidence="3">
    <location>
        <begin position="1272"/>
        <end position="1301"/>
    </location>
</feature>
<dbReference type="SUPFAM" id="SSF52540">
    <property type="entry name" value="P-loop containing nucleoside triphosphate hydrolases"/>
    <property type="match status" value="1"/>
</dbReference>
<feature type="repeat" description="ANK" evidence="3">
    <location>
        <begin position="1477"/>
        <end position="1506"/>
    </location>
</feature>
<dbReference type="GeneID" id="70190838"/>
<feature type="repeat" description="ANK" evidence="3">
    <location>
        <begin position="1100"/>
        <end position="1129"/>
    </location>
</feature>
<dbReference type="Gene3D" id="3.40.50.300">
    <property type="entry name" value="P-loop containing nucleotide triphosphate hydrolases"/>
    <property type="match status" value="1"/>
</dbReference>
<feature type="repeat" description="ANK" evidence="3">
    <location>
        <begin position="1444"/>
        <end position="1473"/>
    </location>
</feature>
<feature type="repeat" description="ANK" evidence="3">
    <location>
        <begin position="910"/>
        <end position="942"/>
    </location>
</feature>
<evidence type="ECO:0000256" key="1">
    <source>
        <dbReference type="ARBA" id="ARBA00022737"/>
    </source>
</evidence>
<dbReference type="SUPFAM" id="SSF53167">
    <property type="entry name" value="Purine and uridine phosphorylases"/>
    <property type="match status" value="1"/>
</dbReference>
<dbReference type="PANTHER" id="PTHR24171:SF8">
    <property type="entry name" value="BRCA1-ASSOCIATED RING DOMAIN PROTEIN 1"/>
    <property type="match status" value="1"/>
</dbReference>
<feature type="repeat" description="ANK" evidence="3">
    <location>
        <begin position="1309"/>
        <end position="1341"/>
    </location>
</feature>
<keyword evidence="2 3" id="KW-0040">ANK repeat</keyword>
<dbReference type="InterPro" id="IPR027417">
    <property type="entry name" value="P-loop_NTPase"/>
</dbReference>
<dbReference type="Pfam" id="PF13637">
    <property type="entry name" value="Ank_4"/>
    <property type="match status" value="2"/>
</dbReference>
<dbReference type="GO" id="GO:0004842">
    <property type="term" value="F:ubiquitin-protein transferase activity"/>
    <property type="evidence" value="ECO:0007669"/>
    <property type="project" value="TreeGrafter"/>
</dbReference>
<feature type="repeat" description="ANK" evidence="3">
    <location>
        <begin position="976"/>
        <end position="1008"/>
    </location>
</feature>
<keyword evidence="1" id="KW-0677">Repeat</keyword>
<evidence type="ECO:0000259" key="5">
    <source>
        <dbReference type="PROSITE" id="PS50837"/>
    </source>
</evidence>
<dbReference type="SUPFAM" id="SSF48403">
    <property type="entry name" value="Ankyrin repeat"/>
    <property type="match status" value="3"/>
</dbReference>
<feature type="repeat" description="ANK" evidence="3">
    <location>
        <begin position="1130"/>
        <end position="1162"/>
    </location>
</feature>
<organism evidence="6 7">
    <name type="scientific">Microdochium trichocladiopsis</name>
    <dbReference type="NCBI Taxonomy" id="1682393"/>
    <lineage>
        <taxon>Eukaryota</taxon>
        <taxon>Fungi</taxon>
        <taxon>Dikarya</taxon>
        <taxon>Ascomycota</taxon>
        <taxon>Pezizomycotina</taxon>
        <taxon>Sordariomycetes</taxon>
        <taxon>Xylariomycetidae</taxon>
        <taxon>Xylariales</taxon>
        <taxon>Microdochiaceae</taxon>
        <taxon>Microdochium</taxon>
    </lineage>
</organism>
<evidence type="ECO:0000256" key="3">
    <source>
        <dbReference type="PROSITE-ProRule" id="PRU00023"/>
    </source>
</evidence>
<feature type="repeat" description="ANK" evidence="3">
    <location>
        <begin position="1510"/>
        <end position="1539"/>
    </location>
</feature>
<dbReference type="InterPro" id="IPR056884">
    <property type="entry name" value="NPHP3-like_N"/>
</dbReference>
<feature type="repeat" description="ANK" evidence="3">
    <location>
        <begin position="1017"/>
        <end position="1049"/>
    </location>
</feature>
<sequence>MSALRALDSPDSYTIGWIAALPIERAAAEAMLDEDHAPPTGFVRHQSDTNVYTWGRLGEHNIVIASLAAGVYGITSAATTASRLLASVPSIRIGLMVGIGGGIARPDEDQDIRLGDVVVSQPDGTTGGVCQYDLIKTKAGGKRERKGFLRPPPTVLLNALAKIQADHERRDSKVPCYVQEMLEKNPKMGRKTKKSPGFAHQGFENDRLFQASYDHVIGLDCRHCSADSEVQRDARDTTNPDIHYGIIASGNTLVKDAAERDRIVDDVGGHCLCFEMEAAGLMDHFPCLVIRGICDYADSHKNDRWQRYASATAAAYAKELLAYVPAVEVQETKKALEVLHSVDQKIDEVQKTVTDTQHITSSIKTGLHSDKIERWLRPSDPSTNANHARKLRHEGTGAWLLRHPVFQSWKAGSCQHVWLHGLAGCGKTVLSTTVLDHLEERQDRLVLSFFFDFSDTSKQTVDGMLRSLAFQLYRTTATAVMHLDTLHGTHHDGGNQPTTETLLHIVCKMLASHERVVIILDALDESTTRGELVSGIKDIASRPELRHVQLICTSRPEADFQCSMPELMGEGSCLKLDKHAVDGDIRSYVAAQLVQRRDFRSKHLSQGLLERIQSKVGDGADGMFRWAFCQLESLAQCLHETAVERALESLPRDLNETYRRMLEIVPTELKDDGLRLLQFLVHSARPLRLAEAVEVLATQTEGETARFDARSRLFRETDVLRYCPGLVVIVHAQVDELHLSHFSVKEYLEGIQQIKLPSASISIAMTCLAYLTDIEGSDAEIRQQFPMARFAALVWTRFAASAGTAGGVLEASGSRLYYACFEGLSGTAASLLEEGADVNAQGGEYGNALQAASFRGYAEIARLLLEKGADVNAQGGSHGNALQAASYNGHVEIVKLLLEQGADVNAQGSEYGNALQAASYQGRVETVRLLLEKGADVNAQGGFYGNALQAASYQGHVETVRLLLEKRADVNAQGGYHGNALQAASAEGHNDIVKLLLEQGADVNAQGGYHGNAQGGYHGNALQAASYQGHVETVRLLLEKGADVNAQGGSYGNALQAASAALQAASAALQAASAEGHNDIVKLLLEQGADVNAQGGFYGNALQAASYGGYAEIARLLLEKGADVNAQGGSCGNALQAASYGGHVEIVKLLLEKGADVNAQGGYYGNALHAASGGGHDNIIKLLLEKGADVNAQGGFYGNALQAASYGGHVEIVRLLLEKRADVNAQGGPYGNALQAASAALQAASAEGHNDIVKLLLEQGADVNAQGGFYGNALQAASYGGHVEIVRLLLEKRADVNAQGGPYGNALQAASAALQAASAEGHNDIVKLLLEQGADVNAQGGFYGNALQAASYGGYAEIARLLLEKGADVNAQGGSCGNALHAASGGGHDNIIKLLLEKRADVNAQGGPYGNALQAASAAGHNDVVRLLLEKGADVNAQGGPYGNALQAASAAGHNDVVRLLLEKGADVNAQGGPYGNALQAASYGGHVEIVRLLLEKRADVNAQGGPYGNALQAASYKGHVETVRLLLEKRADVNAQGGYYGNALQAASAALQAASAEGHNDIVKLLLEQGADVNAKDGHYGSALQAASYNGHVEIFEKMLVLAKAPSWRTRGLAAAAQLTGLDFTIPPQPPVTKLSIETFRKMGPAGKTTRPEPGSAAAWLAHLDILRHFISSDLETALILEDDVDWDLRIKDQMRLVSDNVRAFGRSYDKTGHQLVSDLDDSTPYGTGWDVLWVGHCGSLGHNLNGHDKNHRRPVHYVDPTRPTNQQYHGWARDFVINEVPPGQRAVQESRMTICSFAYAVSRRGAHNLLNLATAANGEAFDVSLHEYCRDGKLNCVVVSPQVFNHYQPSERHGYVSPVKEGDGKGKSNDESEFEGYIGSTENIVKSARCEALWGQSCMAT</sequence>
<feature type="repeat" description="ANK" evidence="3">
    <location>
        <begin position="1345"/>
        <end position="1374"/>
    </location>
</feature>
<feature type="repeat" description="ANK" evidence="3">
    <location>
        <begin position="1199"/>
        <end position="1228"/>
    </location>
</feature>
<feature type="repeat" description="ANK" evidence="3">
    <location>
        <begin position="877"/>
        <end position="909"/>
    </location>
</feature>
<dbReference type="InterPro" id="IPR007111">
    <property type="entry name" value="NACHT_NTPase"/>
</dbReference>
<dbReference type="PROSITE" id="PS50297">
    <property type="entry name" value="ANK_REP_REGION"/>
    <property type="match status" value="19"/>
</dbReference>
<evidence type="ECO:0000313" key="6">
    <source>
        <dbReference type="EMBL" id="KAH7016558.1"/>
    </source>
</evidence>
<dbReference type="GO" id="GO:0085020">
    <property type="term" value="P:protein K6-linked ubiquitination"/>
    <property type="evidence" value="ECO:0007669"/>
    <property type="project" value="TreeGrafter"/>
</dbReference>
<dbReference type="GO" id="GO:0009116">
    <property type="term" value="P:nucleoside metabolic process"/>
    <property type="evidence" value="ECO:0007669"/>
    <property type="project" value="InterPro"/>
</dbReference>
<feature type="region of interest" description="Disordered" evidence="4">
    <location>
        <begin position="1856"/>
        <end position="1875"/>
    </location>
</feature>
<dbReference type="EMBL" id="JAGTJQ010000012">
    <property type="protein sequence ID" value="KAH7016558.1"/>
    <property type="molecule type" value="Genomic_DNA"/>
</dbReference>
<evidence type="ECO:0000313" key="7">
    <source>
        <dbReference type="Proteomes" id="UP000756346"/>
    </source>
</evidence>
<dbReference type="Pfam" id="PF24883">
    <property type="entry name" value="NPHP3_N"/>
    <property type="match status" value="1"/>
</dbReference>
<dbReference type="SMART" id="SM00248">
    <property type="entry name" value="ANK"/>
    <property type="match status" value="23"/>
</dbReference>
<keyword evidence="7" id="KW-1185">Reference proteome</keyword>
<protein>
    <submittedName>
        <fullName evidence="6">Ankyrin repeat-containing domain protein</fullName>
    </submittedName>
</protein>
<dbReference type="Pfam" id="PF12796">
    <property type="entry name" value="Ank_2"/>
    <property type="match status" value="6"/>
</dbReference>
<feature type="domain" description="NACHT" evidence="5">
    <location>
        <begin position="415"/>
        <end position="558"/>
    </location>
</feature>
<evidence type="ECO:0000256" key="2">
    <source>
        <dbReference type="ARBA" id="ARBA00023043"/>
    </source>
</evidence>
<dbReference type="InterPro" id="IPR035994">
    <property type="entry name" value="Nucleoside_phosphorylase_sf"/>
</dbReference>
<dbReference type="Proteomes" id="UP000756346">
    <property type="component" value="Unassembled WGS sequence"/>
</dbReference>
<accession>A0A9P8XT96</accession>
<feature type="repeat" description="ANK" evidence="3">
    <location>
        <begin position="1411"/>
        <end position="1440"/>
    </location>
</feature>
<dbReference type="Gene3D" id="3.40.50.1580">
    <property type="entry name" value="Nucleoside phosphorylase domain"/>
    <property type="match status" value="1"/>
</dbReference>
<dbReference type="InterPro" id="IPR036770">
    <property type="entry name" value="Ankyrin_rpt-contain_sf"/>
</dbReference>
<dbReference type="PROSITE" id="PS50088">
    <property type="entry name" value="ANK_REPEAT"/>
    <property type="match status" value="21"/>
</dbReference>
<feature type="compositionally biased region" description="Basic and acidic residues" evidence="4">
    <location>
        <begin position="1856"/>
        <end position="1872"/>
    </location>
</feature>
<evidence type="ECO:0000256" key="4">
    <source>
        <dbReference type="SAM" id="MobiDB-lite"/>
    </source>
</evidence>
<dbReference type="OrthoDB" id="1577640at2759"/>
<dbReference type="RefSeq" id="XP_046006182.1">
    <property type="nucleotide sequence ID" value="XM_046161292.1"/>
</dbReference>
<feature type="repeat" description="ANK" evidence="3">
    <location>
        <begin position="1163"/>
        <end position="1195"/>
    </location>
</feature>
<feature type="repeat" description="ANK" evidence="3">
    <location>
        <begin position="946"/>
        <end position="975"/>
    </location>
</feature>
<dbReference type="InterPro" id="IPR002110">
    <property type="entry name" value="Ankyrin_rpt"/>
</dbReference>
<dbReference type="PANTHER" id="PTHR24171">
    <property type="entry name" value="ANKYRIN REPEAT DOMAIN-CONTAINING PROTEIN 39-RELATED"/>
    <property type="match status" value="1"/>
</dbReference>
<proteinExistence type="predicted"/>
<feature type="repeat" description="ANK" evidence="3">
    <location>
        <begin position="844"/>
        <end position="876"/>
    </location>
</feature>